<dbReference type="GO" id="GO:0004252">
    <property type="term" value="F:serine-type endopeptidase activity"/>
    <property type="evidence" value="ECO:0007669"/>
    <property type="project" value="TreeGrafter"/>
</dbReference>
<dbReference type="Gene3D" id="3.40.50.1820">
    <property type="entry name" value="alpha/beta hydrolase"/>
    <property type="match status" value="1"/>
</dbReference>
<evidence type="ECO:0000259" key="2">
    <source>
        <dbReference type="Pfam" id="PF00326"/>
    </source>
</evidence>
<sequence>MSPDGRRVAILTSMGTRGDAAVIVDADTGATTPIGLSDGNGLQPVRCGWSSPTRIVCKLYGISDALERRVSYTRLVGFDADGTHLLPLGRKLRGLASRPNQFDGNVIDWRSGDGWVLMSRDFVPEADATGSNIRGTGSRDGLGVELVDTVTGKAQLVERPDSEATDYLADGQGNIRIKEVMPRDGTGLLTGETIYRYHPTGGGGGGWQPFSRARANSHDALEPLAVDGTRDVAFATRGLNGRLALYSVKLDGSMATELVASNPEVDVTSVVTIGRRGRVIGATYVTDRRQTDYFDPDYRKLAAALARALPRTPLIRFVGANADESQLLVFAGSDVDPGTYYRFTKATRRLDALVGARPALDGVAMGEMKAVRFPAADGTMVPAYLTLPPGGAARGLPAIVMPHGGPSYRDEWGFDWLVQFFAASGYAVIQPQYRGSSGYGDGWFANNAFRSWEQAISDVADAGRWLVKEGIADPKKLGIVGWSYGGYAALQANVIDPDLFRAVVAIAPVTDLAATKREAVGFTNRVLVAEQIGSGEAVAKGSPARHADRFKAPVLMFHGDTDLNVGVAQSKLMDKRLRDAGKQSTLVVFPGLDHQIDDAAARTEMLAKSDAFLKAAFAQ</sequence>
<dbReference type="PANTHER" id="PTHR42776:SF27">
    <property type="entry name" value="DIPEPTIDYL PEPTIDASE FAMILY MEMBER 6"/>
    <property type="match status" value="1"/>
</dbReference>
<dbReference type="PANTHER" id="PTHR42776">
    <property type="entry name" value="SERINE PEPTIDASE S9 FAMILY MEMBER"/>
    <property type="match status" value="1"/>
</dbReference>
<dbReference type="InterPro" id="IPR001375">
    <property type="entry name" value="Peptidase_S9_cat"/>
</dbReference>
<protein>
    <submittedName>
        <fullName evidence="3">S9 family peptidase</fullName>
    </submittedName>
</protein>
<dbReference type="GO" id="GO:0006508">
    <property type="term" value="P:proteolysis"/>
    <property type="evidence" value="ECO:0007669"/>
    <property type="project" value="InterPro"/>
</dbReference>
<dbReference type="AlphaFoldDB" id="A0A2A4I0V6"/>
<dbReference type="Pfam" id="PF00326">
    <property type="entry name" value="Peptidase_S9"/>
    <property type="match status" value="1"/>
</dbReference>
<evidence type="ECO:0000256" key="1">
    <source>
        <dbReference type="ARBA" id="ARBA00022801"/>
    </source>
</evidence>
<reference evidence="3 4" key="1">
    <citation type="submission" date="2017-09" db="EMBL/GenBank/DDBJ databases">
        <title>Sphingomonas ginsenosidimutans KACC 14949, whole genome shotgun sequence.</title>
        <authorList>
            <person name="Feng G."/>
            <person name="Zhu H."/>
        </authorList>
    </citation>
    <scope>NUCLEOTIDE SEQUENCE [LARGE SCALE GENOMIC DNA]</scope>
    <source>
        <strain evidence="3 4">KACC 14949</strain>
    </source>
</reference>
<keyword evidence="4" id="KW-1185">Reference proteome</keyword>
<evidence type="ECO:0000313" key="3">
    <source>
        <dbReference type="EMBL" id="PCG09893.1"/>
    </source>
</evidence>
<accession>A0A2A4I0V6</accession>
<dbReference type="SUPFAM" id="SSF53474">
    <property type="entry name" value="alpha/beta-Hydrolases"/>
    <property type="match status" value="1"/>
</dbReference>
<dbReference type="EMBL" id="NWVD01000002">
    <property type="protein sequence ID" value="PCG09893.1"/>
    <property type="molecule type" value="Genomic_DNA"/>
</dbReference>
<dbReference type="Proteomes" id="UP000218784">
    <property type="component" value="Unassembled WGS sequence"/>
</dbReference>
<comment type="caution">
    <text evidence="3">The sequence shown here is derived from an EMBL/GenBank/DDBJ whole genome shotgun (WGS) entry which is preliminary data.</text>
</comment>
<keyword evidence="1" id="KW-0378">Hydrolase</keyword>
<feature type="domain" description="Peptidase S9 prolyl oligopeptidase catalytic" evidence="2">
    <location>
        <begin position="412"/>
        <end position="617"/>
    </location>
</feature>
<gene>
    <name evidence="3" type="ORF">COA17_07660</name>
</gene>
<evidence type="ECO:0000313" key="4">
    <source>
        <dbReference type="Proteomes" id="UP000218784"/>
    </source>
</evidence>
<proteinExistence type="predicted"/>
<dbReference type="InterPro" id="IPR029058">
    <property type="entry name" value="AB_hydrolase_fold"/>
</dbReference>
<organism evidence="3 4">
    <name type="scientific">Sphingomonas ginsenosidimutans</name>
    <dbReference type="NCBI Taxonomy" id="862134"/>
    <lineage>
        <taxon>Bacteria</taxon>
        <taxon>Pseudomonadati</taxon>
        <taxon>Pseudomonadota</taxon>
        <taxon>Alphaproteobacteria</taxon>
        <taxon>Sphingomonadales</taxon>
        <taxon>Sphingomonadaceae</taxon>
        <taxon>Sphingomonas</taxon>
    </lineage>
</organism>
<name>A0A2A4I0V6_9SPHN</name>